<evidence type="ECO:0000256" key="1">
    <source>
        <dbReference type="SAM" id="Phobius"/>
    </source>
</evidence>
<dbReference type="EMBL" id="CP000505">
    <property type="protein sequence ID" value="ABL78834.1"/>
    <property type="molecule type" value="Genomic_DNA"/>
</dbReference>
<dbReference type="KEGG" id="tpe:Tpen_1437"/>
<dbReference type="AlphaFoldDB" id="A1S054"/>
<keyword evidence="1" id="KW-0472">Membrane</keyword>
<gene>
    <name evidence="2" type="ordered locus">Tpen_1437</name>
</gene>
<proteinExistence type="predicted"/>
<keyword evidence="1" id="KW-0812">Transmembrane</keyword>
<feature type="transmembrane region" description="Helical" evidence="1">
    <location>
        <begin position="6"/>
        <end position="28"/>
    </location>
</feature>
<dbReference type="RefSeq" id="WP_011753099.1">
    <property type="nucleotide sequence ID" value="NC_008698.1"/>
</dbReference>
<dbReference type="Proteomes" id="UP000000641">
    <property type="component" value="Chromosome"/>
</dbReference>
<sequence>MELLDLVSLLVTQAPLVATAIAILVVYIERRIAYVEKRLSGLESRLGGLESRLDEITRSVNSLVDFNEALLSIQVGKGLLAGTEYKALQTLLAVSRPQPKTKYYTKEVYERLGQLLSKDPDELTWDDVFELEKIHDLLIMEWRESRREELARYAGKLRVAIAMAKGFLLKRGVLPPPNKPV</sequence>
<dbReference type="eggNOG" id="arCOG03877">
    <property type="taxonomic scope" value="Archaea"/>
</dbReference>
<dbReference type="GeneID" id="4601367"/>
<accession>A1S054</accession>
<reference evidence="3" key="1">
    <citation type="journal article" date="2008" name="J. Bacteriol.">
        <title>Genome sequence of Thermofilum pendens reveals an exceptional loss of biosynthetic pathways without genome reduction.</title>
        <authorList>
            <person name="Anderson I."/>
            <person name="Rodriguez J."/>
            <person name="Susanti D."/>
            <person name="Porat I."/>
            <person name="Reich C."/>
            <person name="Ulrich L.E."/>
            <person name="Elkins J.G."/>
            <person name="Mavromatis K."/>
            <person name="Lykidis A."/>
            <person name="Kim E."/>
            <person name="Thompson L.S."/>
            <person name="Nolan M."/>
            <person name="Land M."/>
            <person name="Copeland A."/>
            <person name="Lapidus A."/>
            <person name="Lucas S."/>
            <person name="Detter C."/>
            <person name="Zhulin I.B."/>
            <person name="Olsen G.J."/>
            <person name="Whitman W."/>
            <person name="Mukhopadhyay B."/>
            <person name="Bristow J."/>
            <person name="Kyrpides N."/>
        </authorList>
    </citation>
    <scope>NUCLEOTIDE SEQUENCE [LARGE SCALE GENOMIC DNA]</scope>
    <source>
        <strain evidence="3">DSM 2475 / Hrk 5</strain>
    </source>
</reference>
<dbReference type="HOGENOM" id="CLU_087511_0_0_2"/>
<keyword evidence="1" id="KW-1133">Transmembrane helix</keyword>
<organism evidence="2 3">
    <name type="scientific">Thermofilum pendens (strain DSM 2475 / Hrk 5)</name>
    <dbReference type="NCBI Taxonomy" id="368408"/>
    <lineage>
        <taxon>Archaea</taxon>
        <taxon>Thermoproteota</taxon>
        <taxon>Thermoprotei</taxon>
        <taxon>Thermofilales</taxon>
        <taxon>Thermofilaceae</taxon>
        <taxon>Thermofilum</taxon>
    </lineage>
</organism>
<evidence type="ECO:0000313" key="3">
    <source>
        <dbReference type="Proteomes" id="UP000000641"/>
    </source>
</evidence>
<dbReference type="EnsemblBacteria" id="ABL78834">
    <property type="protein sequence ID" value="ABL78834"/>
    <property type="gene ID" value="Tpen_1437"/>
</dbReference>
<protein>
    <submittedName>
        <fullName evidence="2">Uncharacterized protein</fullName>
    </submittedName>
</protein>
<dbReference type="OrthoDB" id="28954at2157"/>
<name>A1S054_THEPD</name>
<evidence type="ECO:0000313" key="2">
    <source>
        <dbReference type="EMBL" id="ABL78834.1"/>
    </source>
</evidence>
<keyword evidence="3" id="KW-1185">Reference proteome</keyword>